<comment type="caution">
    <text evidence="1">The sequence shown here is derived from an EMBL/GenBank/DDBJ whole genome shotgun (WGS) entry which is preliminary data.</text>
</comment>
<dbReference type="EMBL" id="JAIWYP010000005">
    <property type="protein sequence ID" value="KAH3828510.1"/>
    <property type="molecule type" value="Genomic_DNA"/>
</dbReference>
<dbReference type="GO" id="GO:0003676">
    <property type="term" value="F:nucleic acid binding"/>
    <property type="evidence" value="ECO:0007669"/>
    <property type="project" value="InterPro"/>
</dbReference>
<protein>
    <submittedName>
        <fullName evidence="1">Uncharacterized protein</fullName>
    </submittedName>
</protein>
<sequence>MLARDFVGPLPVTPAGNRPILLMTDHFTKYDEVIPVKTPTAEECAEKIVEHVISL</sequence>
<evidence type="ECO:0000313" key="1">
    <source>
        <dbReference type="EMBL" id="KAH3828510.1"/>
    </source>
</evidence>
<dbReference type="Proteomes" id="UP000828390">
    <property type="component" value="Unassembled WGS sequence"/>
</dbReference>
<dbReference type="SUPFAM" id="SSF53098">
    <property type="entry name" value="Ribonuclease H-like"/>
    <property type="match status" value="1"/>
</dbReference>
<dbReference type="Gene3D" id="3.30.420.10">
    <property type="entry name" value="Ribonuclease H-like superfamily/Ribonuclease H"/>
    <property type="match status" value="1"/>
</dbReference>
<evidence type="ECO:0000313" key="2">
    <source>
        <dbReference type="Proteomes" id="UP000828390"/>
    </source>
</evidence>
<keyword evidence="2" id="KW-1185">Reference proteome</keyword>
<reference evidence="1" key="2">
    <citation type="submission" date="2020-11" db="EMBL/GenBank/DDBJ databases">
        <authorList>
            <person name="McCartney M.A."/>
            <person name="Auch B."/>
            <person name="Kono T."/>
            <person name="Mallez S."/>
            <person name="Becker A."/>
            <person name="Gohl D.M."/>
            <person name="Silverstein K.A.T."/>
            <person name="Koren S."/>
            <person name="Bechman K.B."/>
            <person name="Herman A."/>
            <person name="Abrahante J.E."/>
            <person name="Garbe J."/>
        </authorList>
    </citation>
    <scope>NUCLEOTIDE SEQUENCE</scope>
    <source>
        <strain evidence="1">Duluth1</strain>
        <tissue evidence="1">Whole animal</tissue>
    </source>
</reference>
<reference evidence="1" key="1">
    <citation type="journal article" date="2019" name="bioRxiv">
        <title>The Genome of the Zebra Mussel, Dreissena polymorpha: A Resource for Invasive Species Research.</title>
        <authorList>
            <person name="McCartney M.A."/>
            <person name="Auch B."/>
            <person name="Kono T."/>
            <person name="Mallez S."/>
            <person name="Zhang Y."/>
            <person name="Obille A."/>
            <person name="Becker A."/>
            <person name="Abrahante J.E."/>
            <person name="Garbe J."/>
            <person name="Badalamenti J.P."/>
            <person name="Herman A."/>
            <person name="Mangelson H."/>
            <person name="Liachko I."/>
            <person name="Sullivan S."/>
            <person name="Sone E.D."/>
            <person name="Koren S."/>
            <person name="Silverstein K.A.T."/>
            <person name="Beckman K.B."/>
            <person name="Gohl D.M."/>
        </authorList>
    </citation>
    <scope>NUCLEOTIDE SEQUENCE</scope>
    <source>
        <strain evidence="1">Duluth1</strain>
        <tissue evidence="1">Whole animal</tissue>
    </source>
</reference>
<organism evidence="1 2">
    <name type="scientific">Dreissena polymorpha</name>
    <name type="common">Zebra mussel</name>
    <name type="synonym">Mytilus polymorpha</name>
    <dbReference type="NCBI Taxonomy" id="45954"/>
    <lineage>
        <taxon>Eukaryota</taxon>
        <taxon>Metazoa</taxon>
        <taxon>Spiralia</taxon>
        <taxon>Lophotrochozoa</taxon>
        <taxon>Mollusca</taxon>
        <taxon>Bivalvia</taxon>
        <taxon>Autobranchia</taxon>
        <taxon>Heteroconchia</taxon>
        <taxon>Euheterodonta</taxon>
        <taxon>Imparidentia</taxon>
        <taxon>Neoheterodontei</taxon>
        <taxon>Myida</taxon>
        <taxon>Dreissenoidea</taxon>
        <taxon>Dreissenidae</taxon>
        <taxon>Dreissena</taxon>
    </lineage>
</organism>
<dbReference type="InterPro" id="IPR036397">
    <property type="entry name" value="RNaseH_sf"/>
</dbReference>
<gene>
    <name evidence="1" type="ORF">DPMN_130490</name>
</gene>
<proteinExistence type="predicted"/>
<accession>A0A9D4H6T2</accession>
<dbReference type="InterPro" id="IPR012337">
    <property type="entry name" value="RNaseH-like_sf"/>
</dbReference>
<name>A0A9D4H6T2_DREPO</name>
<dbReference type="AlphaFoldDB" id="A0A9D4H6T2"/>